<evidence type="ECO:0000256" key="2">
    <source>
        <dbReference type="ARBA" id="ARBA00022980"/>
    </source>
</evidence>
<evidence type="ECO:0000313" key="5">
    <source>
        <dbReference type="EMBL" id="ASY95694.1"/>
    </source>
</evidence>
<dbReference type="GO" id="GO:0032543">
    <property type="term" value="P:mitochondrial translation"/>
    <property type="evidence" value="ECO:0007669"/>
    <property type="project" value="TreeGrafter"/>
</dbReference>
<dbReference type="AlphaFoldDB" id="A0A3Q8C2F2"/>
<dbReference type="InterPro" id="IPR016180">
    <property type="entry name" value="Ribosomal_uL16_dom"/>
</dbReference>
<reference evidence="5" key="1">
    <citation type="submission" date="2016-07" db="EMBL/GenBank/DDBJ databases">
        <title>Mitochondrial genome evolution in stichotrich ciliates.</title>
        <authorList>
            <person name="Chen X."/>
            <person name="Landweber L."/>
        </authorList>
    </citation>
    <scope>NUCLEOTIDE SEQUENCE</scope>
</reference>
<keyword evidence="3 4" id="KW-0687">Ribonucleoprotein</keyword>
<dbReference type="CDD" id="cd01433">
    <property type="entry name" value="Ribosomal_L16_L10e"/>
    <property type="match status" value="1"/>
</dbReference>
<name>A0A3Q8C2F2_9STIC</name>
<dbReference type="InterPro" id="IPR047873">
    <property type="entry name" value="Ribosomal_uL16"/>
</dbReference>
<dbReference type="PRINTS" id="PR00060">
    <property type="entry name" value="RIBOSOMALL16"/>
</dbReference>
<dbReference type="InterPro" id="IPR036920">
    <property type="entry name" value="Ribosomal_uL16_sf"/>
</dbReference>
<geneLocation type="mitochondrion" evidence="5"/>
<keyword evidence="5" id="KW-0496">Mitochondrion</keyword>
<protein>
    <submittedName>
        <fullName evidence="5">Ribosomal protein L16</fullName>
    </submittedName>
</protein>
<dbReference type="InterPro" id="IPR020798">
    <property type="entry name" value="Ribosomal_uL16_CS"/>
</dbReference>
<dbReference type="GO" id="GO:0019843">
    <property type="term" value="F:rRNA binding"/>
    <property type="evidence" value="ECO:0007669"/>
    <property type="project" value="InterPro"/>
</dbReference>
<dbReference type="PANTHER" id="PTHR12220">
    <property type="entry name" value="50S/60S RIBOSOMAL PROTEIN L16"/>
    <property type="match status" value="1"/>
</dbReference>
<sequence>MLLLNPAHLSSNQLFRFKLFLKRASRKSDYTKRFVWLHSFPYLPLTKKPTGTRMGKGKGKLETWCTSFKPGLIFAEFRNLRRGRSLYFIKQLTHKLGIDTKAIFNLKYKASFPLSLSKNFYFKNRW</sequence>
<dbReference type="Pfam" id="PF00252">
    <property type="entry name" value="Ribosomal_L16"/>
    <property type="match status" value="1"/>
</dbReference>
<dbReference type="PANTHER" id="PTHR12220:SF13">
    <property type="entry name" value="LARGE RIBOSOMAL SUBUNIT PROTEIN UL16M"/>
    <property type="match status" value="1"/>
</dbReference>
<evidence type="ECO:0000256" key="1">
    <source>
        <dbReference type="ARBA" id="ARBA00008931"/>
    </source>
</evidence>
<evidence type="ECO:0000256" key="4">
    <source>
        <dbReference type="RuleBase" id="RU004413"/>
    </source>
</evidence>
<keyword evidence="2 4" id="KW-0689">Ribosomal protein</keyword>
<dbReference type="GO" id="GO:0003735">
    <property type="term" value="F:structural constituent of ribosome"/>
    <property type="evidence" value="ECO:0007669"/>
    <property type="project" value="InterPro"/>
</dbReference>
<dbReference type="Gene3D" id="3.90.1170.10">
    <property type="entry name" value="Ribosomal protein L10e/L16"/>
    <property type="match status" value="1"/>
</dbReference>
<accession>A0A3Q8C2F2</accession>
<dbReference type="EMBL" id="KX524143">
    <property type="protein sequence ID" value="ASY95694.1"/>
    <property type="molecule type" value="Genomic_DNA"/>
</dbReference>
<comment type="similarity">
    <text evidence="1 4">Belongs to the universal ribosomal protein uL16 family.</text>
</comment>
<dbReference type="SUPFAM" id="SSF54686">
    <property type="entry name" value="Ribosomal protein L16p/L10e"/>
    <property type="match status" value="1"/>
</dbReference>
<evidence type="ECO:0000256" key="3">
    <source>
        <dbReference type="ARBA" id="ARBA00023274"/>
    </source>
</evidence>
<proteinExistence type="inferred from homology"/>
<gene>
    <name evidence="5" type="primary">rpl16</name>
</gene>
<dbReference type="PROSITE" id="PS00701">
    <property type="entry name" value="RIBOSOMAL_L16_2"/>
    <property type="match status" value="1"/>
</dbReference>
<dbReference type="GO" id="GO:0005762">
    <property type="term" value="C:mitochondrial large ribosomal subunit"/>
    <property type="evidence" value="ECO:0007669"/>
    <property type="project" value="TreeGrafter"/>
</dbReference>
<organism evidence="5">
    <name type="scientific">Paraurostyla sp</name>
    <dbReference type="NCBI Taxonomy" id="6014"/>
    <lineage>
        <taxon>Eukaryota</taxon>
        <taxon>Sar</taxon>
        <taxon>Alveolata</taxon>
        <taxon>Ciliophora</taxon>
        <taxon>Intramacronucleata</taxon>
        <taxon>Spirotrichea</taxon>
        <taxon>Stichotrichia</taxon>
        <taxon>Stichotrichida</taxon>
        <taxon>Amphisiellidae</taxon>
        <taxon>Paraurostyla</taxon>
    </lineage>
</organism>
<dbReference type="InterPro" id="IPR000114">
    <property type="entry name" value="Ribosomal_uL16_bact-type"/>
</dbReference>